<dbReference type="PANTHER" id="PTHR15885:SF1">
    <property type="entry name" value="COILED-COIL DOMAIN-CONTAINING PROTEIN 174"/>
    <property type="match status" value="1"/>
</dbReference>
<name>A0A7R9QER2_9ACAR</name>
<dbReference type="EMBL" id="CAJPVJ010001010">
    <property type="protein sequence ID" value="CAG2163881.1"/>
    <property type="molecule type" value="Genomic_DNA"/>
</dbReference>
<feature type="coiled-coil region" evidence="2">
    <location>
        <begin position="332"/>
        <end position="362"/>
    </location>
</feature>
<evidence type="ECO:0000313" key="5">
    <source>
        <dbReference type="EMBL" id="CAD7642151.1"/>
    </source>
</evidence>
<keyword evidence="1 2" id="KW-0175">Coiled coil</keyword>
<evidence type="ECO:0000256" key="1">
    <source>
        <dbReference type="ARBA" id="ARBA00023054"/>
    </source>
</evidence>
<dbReference type="InterPro" id="IPR057464">
    <property type="entry name" value="CCDC174_GRSR"/>
</dbReference>
<proteinExistence type="predicted"/>
<evidence type="ECO:0000259" key="4">
    <source>
        <dbReference type="Pfam" id="PF25449"/>
    </source>
</evidence>
<feature type="compositionally biased region" description="Basic and acidic residues" evidence="3">
    <location>
        <begin position="153"/>
        <end position="169"/>
    </location>
</feature>
<dbReference type="Pfam" id="PF25449">
    <property type="entry name" value="CCDC174_GRSR"/>
    <property type="match status" value="2"/>
</dbReference>
<dbReference type="InterPro" id="IPR025066">
    <property type="entry name" value="CCDC174-like"/>
</dbReference>
<dbReference type="Proteomes" id="UP000728032">
    <property type="component" value="Unassembled WGS sequence"/>
</dbReference>
<organism evidence="5">
    <name type="scientific">Oppiella nova</name>
    <dbReference type="NCBI Taxonomy" id="334625"/>
    <lineage>
        <taxon>Eukaryota</taxon>
        <taxon>Metazoa</taxon>
        <taxon>Ecdysozoa</taxon>
        <taxon>Arthropoda</taxon>
        <taxon>Chelicerata</taxon>
        <taxon>Arachnida</taxon>
        <taxon>Acari</taxon>
        <taxon>Acariformes</taxon>
        <taxon>Sarcoptiformes</taxon>
        <taxon>Oribatida</taxon>
        <taxon>Brachypylina</taxon>
        <taxon>Oppioidea</taxon>
        <taxon>Oppiidae</taxon>
        <taxon>Oppiella</taxon>
    </lineage>
</organism>
<keyword evidence="6" id="KW-1185">Reference proteome</keyword>
<dbReference type="PANTHER" id="PTHR15885">
    <property type="entry name" value="COILED-COIL DOMAIN-CONTAINING PROTEIN 174"/>
    <property type="match status" value="1"/>
</dbReference>
<evidence type="ECO:0000256" key="3">
    <source>
        <dbReference type="SAM" id="MobiDB-lite"/>
    </source>
</evidence>
<gene>
    <name evidence="5" type="ORF">ONB1V03_LOCUS3442</name>
</gene>
<feature type="region of interest" description="Disordered" evidence="3">
    <location>
        <begin position="153"/>
        <end position="176"/>
    </location>
</feature>
<protein>
    <recommendedName>
        <fullName evidence="4">CCDC174 alpha/beta GRSR domain-containing protein</fullName>
    </recommendedName>
</protein>
<dbReference type="EMBL" id="OC915835">
    <property type="protein sequence ID" value="CAD7642151.1"/>
    <property type="molecule type" value="Genomic_DNA"/>
</dbReference>
<reference evidence="5" key="1">
    <citation type="submission" date="2020-11" db="EMBL/GenBank/DDBJ databases">
        <authorList>
            <person name="Tran Van P."/>
        </authorList>
    </citation>
    <scope>NUCLEOTIDE SEQUENCE</scope>
</reference>
<feature type="domain" description="CCDC174 alpha/beta GRSR" evidence="4">
    <location>
        <begin position="216"/>
        <end position="241"/>
    </location>
</feature>
<dbReference type="GO" id="GO:0005634">
    <property type="term" value="C:nucleus"/>
    <property type="evidence" value="ECO:0007669"/>
    <property type="project" value="TreeGrafter"/>
</dbReference>
<dbReference type="Pfam" id="PF13300">
    <property type="entry name" value="DUF4078"/>
    <property type="match status" value="1"/>
</dbReference>
<accession>A0A7R9QER2</accession>
<dbReference type="AlphaFoldDB" id="A0A7R9QER2"/>
<evidence type="ECO:0000313" key="6">
    <source>
        <dbReference type="Proteomes" id="UP000728032"/>
    </source>
</evidence>
<sequence>MNEGKLIDGNMSSMIDLKAELYRKQEAFRLKKLSSTQRQLVEDNDNLYANTNQTKYKLGKRIRQKNDHELRQQRLQTSVTAKGRVTELSEELAEEEKALKRSREMLEMKSRLYEKWTQNPDLLNANKDDEDLDEDIDDRILVDFHRKAYEDVRTKSDSKSEPMIENNDKETEEEEEEWTEFVDSLGRSRKCLKKDLQHFVDIDRQSQTYHRFQSCLVDSLGRSRKCLKKDLQHFVDIDRQSFQRNTTVDKSDIPSVPELSSSNELLSDDLRREIERRNWETGARNELTGETDGPQRDNLNVHYQSVKRNEIRDHGVAYYAFSEDQQTRQQQMDLLNQMREQTKTQKQQKQNLKQKRKQLLRQRLAKVAQRKGIALEVKESSTLRLLLHLLSLGYRRGLGSGHGSSQSLTLQPFLLNGVHNRLY</sequence>
<feature type="domain" description="CCDC174 alpha/beta GRSR" evidence="4">
    <location>
        <begin position="178"/>
        <end position="206"/>
    </location>
</feature>
<dbReference type="OrthoDB" id="333551at2759"/>
<evidence type="ECO:0000256" key="2">
    <source>
        <dbReference type="SAM" id="Coils"/>
    </source>
</evidence>